<dbReference type="PROSITE" id="PS52004">
    <property type="entry name" value="KS3_2"/>
    <property type="match status" value="1"/>
</dbReference>
<dbReference type="SMART" id="SM00825">
    <property type="entry name" value="PKS_KS"/>
    <property type="match status" value="1"/>
</dbReference>
<evidence type="ECO:0000256" key="1">
    <source>
        <dbReference type="ARBA" id="ARBA00008467"/>
    </source>
</evidence>
<dbReference type="Proteomes" id="UP001499863">
    <property type="component" value="Unassembled WGS sequence"/>
</dbReference>
<reference evidence="7" key="1">
    <citation type="journal article" date="2019" name="Int. J. Syst. Evol. Microbiol.">
        <title>The Global Catalogue of Microorganisms (GCM) 10K type strain sequencing project: providing services to taxonomists for standard genome sequencing and annotation.</title>
        <authorList>
            <consortium name="The Broad Institute Genomics Platform"/>
            <consortium name="The Broad Institute Genome Sequencing Center for Infectious Disease"/>
            <person name="Wu L."/>
            <person name="Ma J."/>
        </authorList>
    </citation>
    <scope>NUCLEOTIDE SEQUENCE [LARGE SCALE GENOMIC DNA]</scope>
    <source>
        <strain evidence="7">JCM 12393</strain>
    </source>
</reference>
<dbReference type="PANTHER" id="PTHR11712:SF322">
    <property type="entry name" value="POLYKETIDE BETA-KETOACYL SYNTHASE 2-RELATED"/>
    <property type="match status" value="1"/>
</dbReference>
<dbReference type="InterPro" id="IPR020841">
    <property type="entry name" value="PKS_Beta-ketoAc_synthase_dom"/>
</dbReference>
<evidence type="ECO:0000256" key="4">
    <source>
        <dbReference type="RuleBase" id="RU003694"/>
    </source>
</evidence>
<evidence type="ECO:0000259" key="5">
    <source>
        <dbReference type="PROSITE" id="PS52004"/>
    </source>
</evidence>
<evidence type="ECO:0000313" key="7">
    <source>
        <dbReference type="Proteomes" id="UP001499863"/>
    </source>
</evidence>
<feature type="domain" description="Ketosynthase family 3 (KS3)" evidence="5">
    <location>
        <begin position="3"/>
        <end position="409"/>
    </location>
</feature>
<keyword evidence="7" id="KW-1185">Reference proteome</keyword>
<dbReference type="InterPro" id="IPR014031">
    <property type="entry name" value="Ketoacyl_synth_C"/>
</dbReference>
<dbReference type="Pfam" id="PF02801">
    <property type="entry name" value="Ketoacyl-synt_C"/>
    <property type="match status" value="1"/>
</dbReference>
<dbReference type="SUPFAM" id="SSF53901">
    <property type="entry name" value="Thiolase-like"/>
    <property type="match status" value="2"/>
</dbReference>
<comment type="similarity">
    <text evidence="1 4">Belongs to the thiolase-like superfamily. Beta-ketoacyl-ACP synthases family.</text>
</comment>
<accession>A0ABP4IP24</accession>
<dbReference type="RefSeq" id="WP_344334230.1">
    <property type="nucleotide sequence ID" value="NZ_BAAAKJ010000159.1"/>
</dbReference>
<gene>
    <name evidence="6" type="ORF">GCM10009639_30160</name>
</gene>
<keyword evidence="3" id="KW-0012">Acyltransferase</keyword>
<evidence type="ECO:0000256" key="2">
    <source>
        <dbReference type="ARBA" id="ARBA00022679"/>
    </source>
</evidence>
<evidence type="ECO:0000313" key="6">
    <source>
        <dbReference type="EMBL" id="GAA1395250.1"/>
    </source>
</evidence>
<dbReference type="InterPro" id="IPR014030">
    <property type="entry name" value="Ketoacyl_synth_N"/>
</dbReference>
<organism evidence="6 7">
    <name type="scientific">Kitasatospora putterlickiae</name>
    <dbReference type="NCBI Taxonomy" id="221725"/>
    <lineage>
        <taxon>Bacteria</taxon>
        <taxon>Bacillati</taxon>
        <taxon>Actinomycetota</taxon>
        <taxon>Actinomycetes</taxon>
        <taxon>Kitasatosporales</taxon>
        <taxon>Streptomycetaceae</taxon>
        <taxon>Kitasatospora</taxon>
    </lineage>
</organism>
<proteinExistence type="inferred from homology"/>
<dbReference type="Gene3D" id="3.40.47.10">
    <property type="match status" value="2"/>
</dbReference>
<keyword evidence="2 4" id="KW-0808">Transferase</keyword>
<sequence length="411" mass="42718">MSARRAVITGVGVVAPSGIGSEAHWKTVCGGESRIGPITLFDAGPYETTLAGEVPDFDVSRYVERRLQVQTDRWTHLAYAAAELALGEAELDPSTIEPYKLSVALASSSGGNQFGQRELQRLWQPDTSRTVGAYQSIAWFYAATVGQLAIRHQAKGPSSVLVSEGAGGLDSLAHAARLVRRGSDVVLAGGTEAPLGPYALACQQRGGRLYTGTDPAAAYLPFDERADGHVPGEGGAVFIVEDLEHALARGARIRAEIAGWAATQDAAATTRTATGSARQYARALGTAIERAGLAPGDVDVAFPDAVGVPGYDRTEAEALRAVFGPAGPAAVTTQKPLTGRLYQGGSALDAATAVLAMDYGLIPPSAGPARPADGCDLPFVREEQAAEVRTALIGARGFDGFNSAVLLRAHV</sequence>
<evidence type="ECO:0000256" key="3">
    <source>
        <dbReference type="ARBA" id="ARBA00023315"/>
    </source>
</evidence>
<dbReference type="InterPro" id="IPR016039">
    <property type="entry name" value="Thiolase-like"/>
</dbReference>
<comment type="caution">
    <text evidence="6">The sequence shown here is derived from an EMBL/GenBank/DDBJ whole genome shotgun (WGS) entry which is preliminary data.</text>
</comment>
<dbReference type="EMBL" id="BAAAKJ010000159">
    <property type="protein sequence ID" value="GAA1395250.1"/>
    <property type="molecule type" value="Genomic_DNA"/>
</dbReference>
<dbReference type="InterPro" id="IPR000794">
    <property type="entry name" value="Beta-ketoacyl_synthase"/>
</dbReference>
<protein>
    <submittedName>
        <fullName evidence="6">Ketosynthase chain-length factor</fullName>
    </submittedName>
</protein>
<dbReference type="PANTHER" id="PTHR11712">
    <property type="entry name" value="POLYKETIDE SYNTHASE-RELATED"/>
    <property type="match status" value="1"/>
</dbReference>
<dbReference type="Pfam" id="PF00109">
    <property type="entry name" value="ketoacyl-synt"/>
    <property type="match status" value="1"/>
</dbReference>
<name>A0ABP4IP24_9ACTN</name>